<comment type="caution">
    <text evidence="7">The sequence shown here is derived from an EMBL/GenBank/DDBJ whole genome shotgun (WGS) entry which is preliminary data.</text>
</comment>
<dbReference type="PANTHER" id="PTHR34001:SF3">
    <property type="entry name" value="BLL7405 PROTEIN"/>
    <property type="match status" value="1"/>
</dbReference>
<proteinExistence type="inferred from homology"/>
<comment type="subcellular location">
    <subcellularLocation>
        <location evidence="1">Membrane</location>
    </subcellularLocation>
</comment>
<evidence type="ECO:0000256" key="3">
    <source>
        <dbReference type="ARBA" id="ARBA00023136"/>
    </source>
</evidence>
<dbReference type="EMBL" id="BMID01000001">
    <property type="protein sequence ID" value="GGA01175.1"/>
    <property type="molecule type" value="Genomic_DNA"/>
</dbReference>
<evidence type="ECO:0000256" key="1">
    <source>
        <dbReference type="ARBA" id="ARBA00004370"/>
    </source>
</evidence>
<evidence type="ECO:0000256" key="2">
    <source>
        <dbReference type="ARBA" id="ARBA00022729"/>
    </source>
</evidence>
<evidence type="ECO:0000256" key="4">
    <source>
        <dbReference type="ARBA" id="ARBA00038306"/>
    </source>
</evidence>
<evidence type="ECO:0000256" key="5">
    <source>
        <dbReference type="SAM" id="SignalP"/>
    </source>
</evidence>
<keyword evidence="3" id="KW-0472">Membrane</keyword>
<dbReference type="Pfam" id="PF13505">
    <property type="entry name" value="OMP_b-brl"/>
    <property type="match status" value="1"/>
</dbReference>
<dbReference type="Gene3D" id="2.40.160.20">
    <property type="match status" value="1"/>
</dbReference>
<comment type="similarity">
    <text evidence="4">Belongs to the Omp25/RopB family.</text>
</comment>
<dbReference type="SUPFAM" id="SSF56925">
    <property type="entry name" value="OMPA-like"/>
    <property type="match status" value="1"/>
</dbReference>
<organism evidence="7 8">
    <name type="scientific">Blastomonas marina</name>
    <dbReference type="NCBI Taxonomy" id="1867408"/>
    <lineage>
        <taxon>Bacteria</taxon>
        <taxon>Pseudomonadati</taxon>
        <taxon>Pseudomonadota</taxon>
        <taxon>Alphaproteobacteria</taxon>
        <taxon>Sphingomonadales</taxon>
        <taxon>Sphingomonadaceae</taxon>
        <taxon>Blastomonas</taxon>
    </lineage>
</organism>
<dbReference type="PANTHER" id="PTHR34001">
    <property type="entry name" value="BLL7405 PROTEIN"/>
    <property type="match status" value="1"/>
</dbReference>
<gene>
    <name evidence="7" type="primary">ropB</name>
    <name evidence="7" type="ORF">GCM10010923_07280</name>
</gene>
<dbReference type="InterPro" id="IPR011250">
    <property type="entry name" value="OMP/PagP_B-barrel"/>
</dbReference>
<evidence type="ECO:0000313" key="7">
    <source>
        <dbReference type="EMBL" id="GGA01175.1"/>
    </source>
</evidence>
<evidence type="ECO:0000313" key="8">
    <source>
        <dbReference type="Proteomes" id="UP000603317"/>
    </source>
</evidence>
<accession>A0ABQ1F6T3</accession>
<protein>
    <submittedName>
        <fullName evidence="7">Outer membrane protein</fullName>
    </submittedName>
</protein>
<keyword evidence="2 5" id="KW-0732">Signal</keyword>
<feature type="domain" description="Outer membrane protein beta-barrel" evidence="6">
    <location>
        <begin position="9"/>
        <end position="191"/>
    </location>
</feature>
<sequence length="205" mass="21495">MKTYISAAALVAALAATPSLAQDRSEAFTGPYLGATVGVDSIQVDDGTDSESEEGVAYGTILGYDFATDNAVFGVEAELSESSIGVDDTNVLVAGDTASFTAGRDIYVGARAGIFASDNGFLYVKGGYTNQKFDLDYTAPGVALSDSSNADGFRVGAGGEFRLADNLTARVEYRYSNYGELEFDGTALGVDLERHQGMATVAYRF</sequence>
<dbReference type="InterPro" id="IPR027385">
    <property type="entry name" value="Beta-barrel_OMP"/>
</dbReference>
<reference evidence="8" key="1">
    <citation type="journal article" date="2019" name="Int. J. Syst. Evol. Microbiol.">
        <title>The Global Catalogue of Microorganisms (GCM) 10K type strain sequencing project: providing services to taxonomists for standard genome sequencing and annotation.</title>
        <authorList>
            <consortium name="The Broad Institute Genomics Platform"/>
            <consortium name="The Broad Institute Genome Sequencing Center for Infectious Disease"/>
            <person name="Wu L."/>
            <person name="Ma J."/>
        </authorList>
    </citation>
    <scope>NUCLEOTIDE SEQUENCE [LARGE SCALE GENOMIC DNA]</scope>
    <source>
        <strain evidence="8">CGMCC 1.15297</strain>
    </source>
</reference>
<name>A0ABQ1F6T3_9SPHN</name>
<dbReference type="Proteomes" id="UP000603317">
    <property type="component" value="Unassembled WGS sequence"/>
</dbReference>
<feature type="chain" id="PRO_5045165006" evidence="5">
    <location>
        <begin position="22"/>
        <end position="205"/>
    </location>
</feature>
<dbReference type="RefSeq" id="WP_188641409.1">
    <property type="nucleotide sequence ID" value="NZ_BMID01000001.1"/>
</dbReference>
<feature type="signal peptide" evidence="5">
    <location>
        <begin position="1"/>
        <end position="21"/>
    </location>
</feature>
<evidence type="ECO:0000259" key="6">
    <source>
        <dbReference type="Pfam" id="PF13505"/>
    </source>
</evidence>
<dbReference type="InterPro" id="IPR051692">
    <property type="entry name" value="OMP-like"/>
</dbReference>
<keyword evidence="8" id="KW-1185">Reference proteome</keyword>